<dbReference type="RefSeq" id="WP_114065892.1">
    <property type="nucleotide sequence ID" value="NZ_CP030850.1"/>
</dbReference>
<gene>
    <name evidence="8" type="ORF">DR864_04820</name>
</gene>
<dbReference type="GO" id="GO:1990281">
    <property type="term" value="C:efflux pump complex"/>
    <property type="evidence" value="ECO:0007669"/>
    <property type="project" value="TreeGrafter"/>
</dbReference>
<name>A0A344TEN5_9BACT</name>
<dbReference type="KEGG" id="run:DR864_04820"/>
<keyword evidence="3" id="KW-0813">Transport</keyword>
<dbReference type="OrthoDB" id="654853at2"/>
<dbReference type="GO" id="GO:0009279">
    <property type="term" value="C:cell outer membrane"/>
    <property type="evidence" value="ECO:0007669"/>
    <property type="project" value="UniProtKB-SubCell"/>
</dbReference>
<protein>
    <recommendedName>
        <fullName evidence="10">Outer membrane protein TolC</fullName>
    </recommendedName>
</protein>
<dbReference type="Pfam" id="PF02321">
    <property type="entry name" value="OEP"/>
    <property type="match status" value="1"/>
</dbReference>
<dbReference type="PANTHER" id="PTHR30026">
    <property type="entry name" value="OUTER MEMBRANE PROTEIN TOLC"/>
    <property type="match status" value="1"/>
</dbReference>
<keyword evidence="9" id="KW-1185">Reference proteome</keyword>
<evidence type="ECO:0000256" key="7">
    <source>
        <dbReference type="ARBA" id="ARBA00023237"/>
    </source>
</evidence>
<dbReference type="EMBL" id="CP030850">
    <property type="protein sequence ID" value="AXE17106.1"/>
    <property type="molecule type" value="Genomic_DNA"/>
</dbReference>
<dbReference type="AlphaFoldDB" id="A0A344TEN5"/>
<keyword evidence="5" id="KW-0812">Transmembrane</keyword>
<evidence type="ECO:0000256" key="1">
    <source>
        <dbReference type="ARBA" id="ARBA00004442"/>
    </source>
</evidence>
<reference evidence="8 9" key="1">
    <citation type="submission" date="2018-07" db="EMBL/GenBank/DDBJ databases">
        <title>Genome sequencing of Runella.</title>
        <authorList>
            <person name="Baek M.-G."/>
            <person name="Yi H."/>
        </authorList>
    </citation>
    <scope>NUCLEOTIDE SEQUENCE [LARGE SCALE GENOMIC DNA]</scope>
    <source>
        <strain evidence="8 9">HYN0085</strain>
    </source>
</reference>
<keyword evidence="6" id="KW-0472">Membrane</keyword>
<evidence type="ECO:0008006" key="10">
    <source>
        <dbReference type="Google" id="ProtNLM"/>
    </source>
</evidence>
<keyword evidence="4" id="KW-1134">Transmembrane beta strand</keyword>
<organism evidence="8 9">
    <name type="scientific">Runella rosea</name>
    <dbReference type="NCBI Taxonomy" id="2259595"/>
    <lineage>
        <taxon>Bacteria</taxon>
        <taxon>Pseudomonadati</taxon>
        <taxon>Bacteroidota</taxon>
        <taxon>Cytophagia</taxon>
        <taxon>Cytophagales</taxon>
        <taxon>Spirosomataceae</taxon>
        <taxon>Runella</taxon>
    </lineage>
</organism>
<evidence type="ECO:0000256" key="6">
    <source>
        <dbReference type="ARBA" id="ARBA00023136"/>
    </source>
</evidence>
<comment type="subcellular location">
    <subcellularLocation>
        <location evidence="1">Cell outer membrane</location>
    </subcellularLocation>
</comment>
<accession>A0A344TEN5</accession>
<dbReference type="Gene3D" id="1.20.1600.10">
    <property type="entry name" value="Outer membrane efflux proteins (OEP)"/>
    <property type="match status" value="1"/>
</dbReference>
<dbReference type="GO" id="GO:0015288">
    <property type="term" value="F:porin activity"/>
    <property type="evidence" value="ECO:0007669"/>
    <property type="project" value="TreeGrafter"/>
</dbReference>
<dbReference type="PANTHER" id="PTHR30026:SF20">
    <property type="entry name" value="OUTER MEMBRANE PROTEIN TOLC"/>
    <property type="match status" value="1"/>
</dbReference>
<evidence type="ECO:0000256" key="3">
    <source>
        <dbReference type="ARBA" id="ARBA00022448"/>
    </source>
</evidence>
<dbReference type="InterPro" id="IPR003423">
    <property type="entry name" value="OMP_efflux"/>
</dbReference>
<evidence type="ECO:0000256" key="4">
    <source>
        <dbReference type="ARBA" id="ARBA00022452"/>
    </source>
</evidence>
<evidence type="ECO:0000313" key="9">
    <source>
        <dbReference type="Proteomes" id="UP000251993"/>
    </source>
</evidence>
<proteinExistence type="inferred from homology"/>
<dbReference type="Proteomes" id="UP000251993">
    <property type="component" value="Chromosome"/>
</dbReference>
<dbReference type="GO" id="GO:0015562">
    <property type="term" value="F:efflux transmembrane transporter activity"/>
    <property type="evidence" value="ECO:0007669"/>
    <property type="project" value="InterPro"/>
</dbReference>
<keyword evidence="7" id="KW-0998">Cell outer membrane</keyword>
<evidence type="ECO:0000256" key="5">
    <source>
        <dbReference type="ARBA" id="ARBA00022692"/>
    </source>
</evidence>
<dbReference type="InterPro" id="IPR051906">
    <property type="entry name" value="TolC-like"/>
</dbReference>
<evidence type="ECO:0000313" key="8">
    <source>
        <dbReference type="EMBL" id="AXE17106.1"/>
    </source>
</evidence>
<comment type="similarity">
    <text evidence="2">Belongs to the outer membrane factor (OMF) (TC 1.B.17) family.</text>
</comment>
<sequence length="459" mass="51360">MMFFARRNSSLIALILVSHTCLFAQVLTMERAIEATFSNYPTLAAQRSALEAIRANAQVVRDNRLPNVRLHDQIDVGTANGHSGSYFSLGLIVPTSGGRRTENRMDLASGNIALASMDWEVYNFGRFKAEDQLARTDIAVGESALEREKFGLRQLVITTYLDLLRLHQLLKIEQGNMARVDTVRRITVNLVRNGIKPGLDSSLVSVQFSKAKLGYWQVLEDYRQAANQLATLTGRPVEQMQIDTTFHSASAGLSPLYSEPTNDHPLLKYRDYLAKYRSAEIDVIRKAALPRVSLLTATWARGSSINVENNYGPLGNGLLYSRTNVLIGAAMTVNLTDFRRSSHRIQLQQFRVKEATNQLAAEQLQLKNALNASEAMLYVLQLELKELPLSLQSATAAYNQRLSRYHNGLENILGLTDALQLLTSVEKDVVITQSRALRVQLQKALATNNFEAFFALFRR</sequence>
<dbReference type="SUPFAM" id="SSF56954">
    <property type="entry name" value="Outer membrane efflux proteins (OEP)"/>
    <property type="match status" value="1"/>
</dbReference>
<evidence type="ECO:0000256" key="2">
    <source>
        <dbReference type="ARBA" id="ARBA00007613"/>
    </source>
</evidence>